<evidence type="ECO:0000256" key="1">
    <source>
        <dbReference type="ARBA" id="ARBA00004141"/>
    </source>
</evidence>
<evidence type="ECO:0000313" key="11">
    <source>
        <dbReference type="EMBL" id="CAC5384188.1"/>
    </source>
</evidence>
<proteinExistence type="inferred from homology"/>
<dbReference type="EMBL" id="CACVKT020003487">
    <property type="protein sequence ID" value="CAC5384188.1"/>
    <property type="molecule type" value="Genomic_DNA"/>
</dbReference>
<keyword evidence="8 10" id="KW-0472">Membrane</keyword>
<dbReference type="GO" id="GO:0034625">
    <property type="term" value="P:fatty acid elongation, monounsaturated fatty acid"/>
    <property type="evidence" value="ECO:0007669"/>
    <property type="project" value="TreeGrafter"/>
</dbReference>
<comment type="similarity">
    <text evidence="10">Belongs to the ELO family.</text>
</comment>
<keyword evidence="6 10" id="KW-1133">Transmembrane helix</keyword>
<dbReference type="OrthoDB" id="10259681at2759"/>
<evidence type="ECO:0000256" key="7">
    <source>
        <dbReference type="ARBA" id="ARBA00023098"/>
    </source>
</evidence>
<dbReference type="GO" id="GO:0042761">
    <property type="term" value="P:very long-chain fatty acid biosynthetic process"/>
    <property type="evidence" value="ECO:0007669"/>
    <property type="project" value="TreeGrafter"/>
</dbReference>
<comment type="subcellular location">
    <subcellularLocation>
        <location evidence="1">Membrane</location>
        <topology evidence="1">Multi-pass membrane protein</topology>
    </subcellularLocation>
</comment>
<evidence type="ECO:0000256" key="2">
    <source>
        <dbReference type="ARBA" id="ARBA00022516"/>
    </source>
</evidence>
<feature type="transmembrane region" description="Helical" evidence="10">
    <location>
        <begin position="160"/>
        <end position="179"/>
    </location>
</feature>
<keyword evidence="3 10" id="KW-0808">Transferase</keyword>
<evidence type="ECO:0000256" key="10">
    <source>
        <dbReference type="RuleBase" id="RU361115"/>
    </source>
</evidence>
<dbReference type="GO" id="GO:0030148">
    <property type="term" value="P:sphingolipid biosynthetic process"/>
    <property type="evidence" value="ECO:0007669"/>
    <property type="project" value="TreeGrafter"/>
</dbReference>
<keyword evidence="5 10" id="KW-0276">Fatty acid metabolism</keyword>
<reference evidence="11 12" key="1">
    <citation type="submission" date="2020-06" db="EMBL/GenBank/DDBJ databases">
        <authorList>
            <person name="Li R."/>
            <person name="Bekaert M."/>
        </authorList>
    </citation>
    <scope>NUCLEOTIDE SEQUENCE [LARGE SCALE GENOMIC DNA]</scope>
    <source>
        <strain evidence="12">wild</strain>
    </source>
</reference>
<evidence type="ECO:0000256" key="8">
    <source>
        <dbReference type="ARBA" id="ARBA00023136"/>
    </source>
</evidence>
<dbReference type="InterPro" id="IPR002076">
    <property type="entry name" value="ELO_fam"/>
</dbReference>
<keyword evidence="12" id="KW-1185">Reference proteome</keyword>
<dbReference type="GO" id="GO:0019367">
    <property type="term" value="P:fatty acid elongation, saturated fatty acid"/>
    <property type="evidence" value="ECO:0007669"/>
    <property type="project" value="TreeGrafter"/>
</dbReference>
<feature type="transmembrane region" description="Helical" evidence="10">
    <location>
        <begin position="62"/>
        <end position="82"/>
    </location>
</feature>
<dbReference type="GO" id="GO:0005789">
    <property type="term" value="C:endoplasmic reticulum membrane"/>
    <property type="evidence" value="ECO:0007669"/>
    <property type="project" value="TreeGrafter"/>
</dbReference>
<evidence type="ECO:0000256" key="6">
    <source>
        <dbReference type="ARBA" id="ARBA00022989"/>
    </source>
</evidence>
<evidence type="ECO:0000256" key="4">
    <source>
        <dbReference type="ARBA" id="ARBA00022692"/>
    </source>
</evidence>
<evidence type="ECO:0000256" key="5">
    <source>
        <dbReference type="ARBA" id="ARBA00022832"/>
    </source>
</evidence>
<dbReference type="Proteomes" id="UP000507470">
    <property type="component" value="Unassembled WGS sequence"/>
</dbReference>
<dbReference type="PANTHER" id="PTHR11157:SF17">
    <property type="entry name" value="ELONGATION OF VERY LONG CHAIN FATTY ACIDS PROTEIN 6"/>
    <property type="match status" value="1"/>
</dbReference>
<organism evidence="11 12">
    <name type="scientific">Mytilus coruscus</name>
    <name type="common">Sea mussel</name>
    <dbReference type="NCBI Taxonomy" id="42192"/>
    <lineage>
        <taxon>Eukaryota</taxon>
        <taxon>Metazoa</taxon>
        <taxon>Spiralia</taxon>
        <taxon>Lophotrochozoa</taxon>
        <taxon>Mollusca</taxon>
        <taxon>Bivalvia</taxon>
        <taxon>Autobranchia</taxon>
        <taxon>Pteriomorphia</taxon>
        <taxon>Mytilida</taxon>
        <taxon>Mytiloidea</taxon>
        <taxon>Mytilidae</taxon>
        <taxon>Mytilinae</taxon>
        <taxon>Mytilus</taxon>
    </lineage>
</organism>
<protein>
    <recommendedName>
        <fullName evidence="10">Elongation of very long chain fatty acids protein</fullName>
        <ecNumber evidence="10">2.3.1.199</ecNumber>
    </recommendedName>
    <alternativeName>
        <fullName evidence="10">Very-long-chain 3-oxoacyl-CoA synthase</fullName>
    </alternativeName>
</protein>
<feature type="transmembrane region" description="Helical" evidence="10">
    <location>
        <begin position="191"/>
        <end position="215"/>
    </location>
</feature>
<keyword evidence="2 10" id="KW-0444">Lipid biosynthesis</keyword>
<feature type="transmembrane region" description="Helical" evidence="10">
    <location>
        <begin position="135"/>
        <end position="154"/>
    </location>
</feature>
<dbReference type="Pfam" id="PF01151">
    <property type="entry name" value="ELO"/>
    <property type="match status" value="1"/>
</dbReference>
<feature type="transmembrane region" description="Helical" evidence="10">
    <location>
        <begin position="32"/>
        <end position="50"/>
    </location>
</feature>
<keyword evidence="7 10" id="KW-0443">Lipid metabolism</keyword>
<evidence type="ECO:0000256" key="3">
    <source>
        <dbReference type="ARBA" id="ARBA00022679"/>
    </source>
</evidence>
<keyword evidence="4 10" id="KW-0812">Transmembrane</keyword>
<dbReference type="EC" id="2.3.1.199" evidence="10"/>
<dbReference type="GO" id="GO:0034626">
    <property type="term" value="P:fatty acid elongation, polyunsaturated fatty acid"/>
    <property type="evidence" value="ECO:0007669"/>
    <property type="project" value="TreeGrafter"/>
</dbReference>
<feature type="transmembrane region" description="Helical" evidence="10">
    <location>
        <begin position="235"/>
        <end position="255"/>
    </location>
</feature>
<accession>A0A6J8BJL8</accession>
<dbReference type="PANTHER" id="PTHR11157">
    <property type="entry name" value="FATTY ACID ACYL TRANSFERASE-RELATED"/>
    <property type="match status" value="1"/>
</dbReference>
<evidence type="ECO:0000313" key="12">
    <source>
        <dbReference type="Proteomes" id="UP000507470"/>
    </source>
</evidence>
<keyword evidence="9 10" id="KW-0275">Fatty acid biosynthesis</keyword>
<dbReference type="InterPro" id="IPR030457">
    <property type="entry name" value="ELO_CS"/>
</dbReference>
<dbReference type="GO" id="GO:0009922">
    <property type="term" value="F:fatty acid elongase activity"/>
    <property type="evidence" value="ECO:0007669"/>
    <property type="project" value="UniProtKB-EC"/>
</dbReference>
<dbReference type="AlphaFoldDB" id="A0A6J8BJL8"/>
<dbReference type="PROSITE" id="PS01188">
    <property type="entry name" value="ELO"/>
    <property type="match status" value="1"/>
</dbReference>
<comment type="catalytic activity">
    <reaction evidence="10">
        <text>a very-long-chain acyl-CoA + malonyl-CoA + H(+) = a very-long-chain 3-oxoacyl-CoA + CO2 + CoA</text>
        <dbReference type="Rhea" id="RHEA:32727"/>
        <dbReference type="ChEBI" id="CHEBI:15378"/>
        <dbReference type="ChEBI" id="CHEBI:16526"/>
        <dbReference type="ChEBI" id="CHEBI:57287"/>
        <dbReference type="ChEBI" id="CHEBI:57384"/>
        <dbReference type="ChEBI" id="CHEBI:90725"/>
        <dbReference type="ChEBI" id="CHEBI:90736"/>
        <dbReference type="EC" id="2.3.1.199"/>
    </reaction>
</comment>
<gene>
    <name evidence="11" type="ORF">MCOR_19857</name>
</gene>
<evidence type="ECO:0000256" key="9">
    <source>
        <dbReference type="ARBA" id="ARBA00023160"/>
    </source>
</evidence>
<sequence length="265" mass="31684">MGAHNYSYVFDFEDQFNENEFNRYMREHWTDSFIYSAVYLIIIFGGKHFMTKRRRFDLRPYLATWSGGLAIFSIFGAIRTVPEIISAITNHSLEYSICDPSYFEGVTSFWCFLFTVSKVLELGDTLFIVLRKQPLIFLHWFHHITVLVYVWYSYPQKMASGRWFMTMNYTVHSIMYSYYALRALRVNIPKWVNMGITFLQLLQMIMGLLINILAYRVLDQGSYCSHSYTNIRYSVLMYCSYFFLFAHFFYTTYVVQKPKQHVKDQ</sequence>
<keyword evidence="11" id="KW-0012">Acyltransferase</keyword>
<name>A0A6J8BJL8_MYTCO</name>